<dbReference type="GO" id="GO:0008233">
    <property type="term" value="F:peptidase activity"/>
    <property type="evidence" value="ECO:0007669"/>
    <property type="project" value="UniProtKB-KW"/>
</dbReference>
<keyword evidence="1" id="KW-0645">Protease</keyword>
<dbReference type="GO" id="GO:0006508">
    <property type="term" value="P:proteolysis"/>
    <property type="evidence" value="ECO:0007669"/>
    <property type="project" value="UniProtKB-KW"/>
</dbReference>
<evidence type="ECO:0000313" key="1">
    <source>
        <dbReference type="EMBL" id="MDV2620465.1"/>
    </source>
</evidence>
<dbReference type="GeneID" id="57365961"/>
<comment type="caution">
    <text evidence="1">The sequence shown here is derived from an EMBL/GenBank/DDBJ whole genome shotgun (WGS) entry which is preliminary data.</text>
</comment>
<dbReference type="KEGG" id="paci:A4V11_02025"/>
<reference evidence="1" key="2">
    <citation type="submission" date="2023-10" db="EMBL/GenBank/DDBJ databases">
        <authorList>
            <person name="Khurajog B."/>
        </authorList>
    </citation>
    <scope>NUCLEOTIDE SEQUENCE</scope>
    <source>
        <strain evidence="1">BF9</strain>
    </source>
</reference>
<reference evidence="1" key="1">
    <citation type="journal article" date="2023" name="PeerJ">
        <title>Selection and evaluation of lactic acid bacteria from chicken feces in Thailand as potential probiotics.</title>
        <authorList>
            <person name="Khurajog B."/>
            <person name="Disastra Y."/>
            <person name="Lawwyne L.D."/>
            <person name="Sirichokchatchawan W."/>
            <person name="Niyomtham W."/>
            <person name="Yindee J."/>
            <person name="Hampson D.J."/>
            <person name="Prapasarakul N."/>
        </authorList>
    </citation>
    <scope>NUCLEOTIDE SEQUENCE</scope>
    <source>
        <strain evidence="1">BF9</strain>
    </source>
</reference>
<keyword evidence="1" id="KW-0378">Hydrolase</keyword>
<proteinExistence type="predicted"/>
<sequence length="55" mass="6261">MEKLYRVLSYGNQYLKIDVGKPTFFAHGVEVKAKVNKETGEVTLFISQEDLKKLG</sequence>
<dbReference type="EMBL" id="JAWJAV010000001">
    <property type="protein sequence ID" value="MDV2620465.1"/>
    <property type="molecule type" value="Genomic_DNA"/>
</dbReference>
<dbReference type="AlphaFoldDB" id="A0AAN5YA69"/>
<accession>A0AAN5YA69</accession>
<gene>
    <name evidence="1" type="ORF">R0G89_01780</name>
</gene>
<organism evidence="1 2">
    <name type="scientific">Pediococcus acidilactici</name>
    <dbReference type="NCBI Taxonomy" id="1254"/>
    <lineage>
        <taxon>Bacteria</taxon>
        <taxon>Bacillati</taxon>
        <taxon>Bacillota</taxon>
        <taxon>Bacilli</taxon>
        <taxon>Lactobacillales</taxon>
        <taxon>Lactobacillaceae</taxon>
        <taxon>Pediococcus</taxon>
        <taxon>Pediococcus acidilactici group</taxon>
    </lineage>
</organism>
<name>A0AAN5YA69_PEDAC</name>
<protein>
    <submittedName>
        <fullName evidence="1">Clp protease</fullName>
    </submittedName>
</protein>
<dbReference type="Proteomes" id="UP001280897">
    <property type="component" value="Unassembled WGS sequence"/>
</dbReference>
<dbReference type="RefSeq" id="WP_036685071.1">
    <property type="nucleotide sequence ID" value="NZ_CAKMBA010000001.1"/>
</dbReference>
<evidence type="ECO:0000313" key="2">
    <source>
        <dbReference type="Proteomes" id="UP001280897"/>
    </source>
</evidence>